<gene>
    <name evidence="1" type="ORF">H5P28_17335</name>
</gene>
<protein>
    <submittedName>
        <fullName evidence="1">Uncharacterized protein</fullName>
    </submittedName>
</protein>
<accession>A0A842HHM9</accession>
<dbReference type="Proteomes" id="UP000546464">
    <property type="component" value="Unassembled WGS sequence"/>
</dbReference>
<dbReference type="RefSeq" id="WP_185676950.1">
    <property type="nucleotide sequence ID" value="NZ_JACHVB010000060.1"/>
</dbReference>
<reference evidence="1 2" key="1">
    <citation type="submission" date="2020-07" db="EMBL/GenBank/DDBJ databases">
        <authorList>
            <person name="Feng X."/>
        </authorList>
    </citation>
    <scope>NUCLEOTIDE SEQUENCE [LARGE SCALE GENOMIC DNA]</scope>
    <source>
        <strain evidence="1 2">JCM31066</strain>
    </source>
</reference>
<dbReference type="AlphaFoldDB" id="A0A842HHM9"/>
<sequence length="337" mass="37535">MSVRTLTLTVGLLVGLLVSFTLPVAAELEPSSISFRIGMRYNTQFDKDTMDQRTGWLQYRGQISYALGLLSSPAGDFTLRGIAGTGRSYTSSWNSFVSTVGQTVPDQVFNMRQIYLQDNFEGWTGQIGVIPPNGDNIPTLGYDVDGWVRGGRVTAPLGEGRLQLVTGAIDHLSDPNAFQTWNEWNYFGAILEQPLPWWELRGGLSYEYLADQNYVGAEIARQWTLDEGMTLTGALEALHNFTTPTWAWAAAARLRTSPVTVGVAYTYINPNFGLRGELSDDFFTLGHRLSINFGGEALVKDWRWFVNTDVAEQLVRFRIGFNYTFGASEPGYLAIFD</sequence>
<evidence type="ECO:0000313" key="1">
    <source>
        <dbReference type="EMBL" id="MBC2596033.1"/>
    </source>
</evidence>
<proteinExistence type="predicted"/>
<name>A0A842HHM9_9BACT</name>
<comment type="caution">
    <text evidence="1">The sequence shown here is derived from an EMBL/GenBank/DDBJ whole genome shotgun (WGS) entry which is preliminary data.</text>
</comment>
<keyword evidence="2" id="KW-1185">Reference proteome</keyword>
<organism evidence="1 2">
    <name type="scientific">Ruficoccus amylovorans</name>
    <dbReference type="NCBI Taxonomy" id="1804625"/>
    <lineage>
        <taxon>Bacteria</taxon>
        <taxon>Pseudomonadati</taxon>
        <taxon>Verrucomicrobiota</taxon>
        <taxon>Opitutia</taxon>
        <taxon>Puniceicoccales</taxon>
        <taxon>Cerasicoccaceae</taxon>
        <taxon>Ruficoccus</taxon>
    </lineage>
</organism>
<dbReference type="EMBL" id="JACHVB010000060">
    <property type="protein sequence ID" value="MBC2596033.1"/>
    <property type="molecule type" value="Genomic_DNA"/>
</dbReference>
<evidence type="ECO:0000313" key="2">
    <source>
        <dbReference type="Proteomes" id="UP000546464"/>
    </source>
</evidence>